<organism evidence="2">
    <name type="scientific">Notodromas monacha</name>
    <dbReference type="NCBI Taxonomy" id="399045"/>
    <lineage>
        <taxon>Eukaryota</taxon>
        <taxon>Metazoa</taxon>
        <taxon>Ecdysozoa</taxon>
        <taxon>Arthropoda</taxon>
        <taxon>Crustacea</taxon>
        <taxon>Oligostraca</taxon>
        <taxon>Ostracoda</taxon>
        <taxon>Podocopa</taxon>
        <taxon>Podocopida</taxon>
        <taxon>Cypridocopina</taxon>
        <taxon>Cypridoidea</taxon>
        <taxon>Cyprididae</taxon>
        <taxon>Notodromas</taxon>
    </lineage>
</organism>
<evidence type="ECO:0000256" key="1">
    <source>
        <dbReference type="SAM" id="MobiDB-lite"/>
    </source>
</evidence>
<reference evidence="2" key="1">
    <citation type="submission" date="2020-11" db="EMBL/GenBank/DDBJ databases">
        <authorList>
            <person name="Tran Van P."/>
        </authorList>
    </citation>
    <scope>NUCLEOTIDE SEQUENCE</scope>
</reference>
<accession>A0A7R9G9J6</accession>
<name>A0A7R9G9J6_9CRUS</name>
<feature type="compositionally biased region" description="Low complexity" evidence="1">
    <location>
        <begin position="16"/>
        <end position="54"/>
    </location>
</feature>
<dbReference type="EMBL" id="OA882255">
    <property type="protein sequence ID" value="CAD7274179.1"/>
    <property type="molecule type" value="Genomic_DNA"/>
</dbReference>
<evidence type="ECO:0000313" key="2">
    <source>
        <dbReference type="EMBL" id="CAD7274179.1"/>
    </source>
</evidence>
<dbReference type="AlphaFoldDB" id="A0A7R9G9J6"/>
<sequence>MYKYKQFSGFYFTKGQRSGSSESPEEQQQQLSASAAHDDISMLSSSLSASASGSSHRENKDMSSRDVLLGHQSPRLPRGTRYPSYRSVVPTRGWKEYFFTNLQPGWIVLGAGVASYRLGFEKGDSSGLKPKVFWSYSSCLVLYKLSAFQVEDNASN</sequence>
<evidence type="ECO:0000313" key="3">
    <source>
        <dbReference type="Proteomes" id="UP000678499"/>
    </source>
</evidence>
<feature type="region of interest" description="Disordered" evidence="1">
    <location>
        <begin position="13"/>
        <end position="82"/>
    </location>
</feature>
<proteinExistence type="predicted"/>
<keyword evidence="3" id="KW-1185">Reference proteome</keyword>
<gene>
    <name evidence="2" type="ORF">NMOB1V02_LOCUS2031</name>
</gene>
<feature type="compositionally biased region" description="Basic and acidic residues" evidence="1">
    <location>
        <begin position="55"/>
        <end position="64"/>
    </location>
</feature>
<dbReference type="EMBL" id="CAJPEX010000218">
    <property type="protein sequence ID" value="CAG0914331.1"/>
    <property type="molecule type" value="Genomic_DNA"/>
</dbReference>
<dbReference type="Proteomes" id="UP000678499">
    <property type="component" value="Unassembled WGS sequence"/>
</dbReference>
<protein>
    <submittedName>
        <fullName evidence="2">Uncharacterized protein</fullName>
    </submittedName>
</protein>